<comment type="caution">
    <text evidence="2">The sequence shown here is derived from an EMBL/GenBank/DDBJ whole genome shotgun (WGS) entry which is preliminary data.</text>
</comment>
<evidence type="ECO:0000256" key="1">
    <source>
        <dbReference type="SAM" id="MobiDB-lite"/>
    </source>
</evidence>
<name>A0AAV3QFT1_LITER</name>
<keyword evidence="3" id="KW-1185">Reference proteome</keyword>
<feature type="region of interest" description="Disordered" evidence="1">
    <location>
        <begin position="26"/>
        <end position="81"/>
    </location>
</feature>
<dbReference type="Proteomes" id="UP001454036">
    <property type="component" value="Unassembled WGS sequence"/>
</dbReference>
<sequence length="81" mass="9089">MVLEDGDPKFVFKWEIVGGEAKLTANRGTSGEVREDFERRSRGGRDSASHYLGHFGVQREFGRRSGLGKSRPKSRSGFEKT</sequence>
<proteinExistence type="predicted"/>
<dbReference type="AlphaFoldDB" id="A0AAV3QFT1"/>
<feature type="compositionally biased region" description="Basic and acidic residues" evidence="1">
    <location>
        <begin position="32"/>
        <end position="48"/>
    </location>
</feature>
<gene>
    <name evidence="2" type="ORF">LIER_17788</name>
</gene>
<dbReference type="EMBL" id="BAABME010004189">
    <property type="protein sequence ID" value="GAA0161480.1"/>
    <property type="molecule type" value="Genomic_DNA"/>
</dbReference>
<evidence type="ECO:0000313" key="3">
    <source>
        <dbReference type="Proteomes" id="UP001454036"/>
    </source>
</evidence>
<accession>A0AAV3QFT1</accession>
<protein>
    <submittedName>
        <fullName evidence="2">Uncharacterized protein</fullName>
    </submittedName>
</protein>
<evidence type="ECO:0000313" key="2">
    <source>
        <dbReference type="EMBL" id="GAA0161480.1"/>
    </source>
</evidence>
<reference evidence="2 3" key="1">
    <citation type="submission" date="2024-01" db="EMBL/GenBank/DDBJ databases">
        <title>The complete chloroplast genome sequence of Lithospermum erythrorhizon: insights into the phylogenetic relationship among Boraginaceae species and the maternal lineages of purple gromwells.</title>
        <authorList>
            <person name="Okada T."/>
            <person name="Watanabe K."/>
        </authorList>
    </citation>
    <scope>NUCLEOTIDE SEQUENCE [LARGE SCALE GENOMIC DNA]</scope>
</reference>
<organism evidence="2 3">
    <name type="scientific">Lithospermum erythrorhizon</name>
    <name type="common">Purple gromwell</name>
    <name type="synonym">Lithospermum officinale var. erythrorhizon</name>
    <dbReference type="NCBI Taxonomy" id="34254"/>
    <lineage>
        <taxon>Eukaryota</taxon>
        <taxon>Viridiplantae</taxon>
        <taxon>Streptophyta</taxon>
        <taxon>Embryophyta</taxon>
        <taxon>Tracheophyta</taxon>
        <taxon>Spermatophyta</taxon>
        <taxon>Magnoliopsida</taxon>
        <taxon>eudicotyledons</taxon>
        <taxon>Gunneridae</taxon>
        <taxon>Pentapetalae</taxon>
        <taxon>asterids</taxon>
        <taxon>lamiids</taxon>
        <taxon>Boraginales</taxon>
        <taxon>Boraginaceae</taxon>
        <taxon>Boraginoideae</taxon>
        <taxon>Lithospermeae</taxon>
        <taxon>Lithospermum</taxon>
    </lineage>
</organism>